<reference evidence="1" key="2">
    <citation type="submission" date="2018-08" db="UniProtKB">
        <authorList>
            <consortium name="EnsemblPlants"/>
        </authorList>
    </citation>
    <scope>IDENTIFICATION</scope>
    <source>
        <strain evidence="1">Yugu1</strain>
    </source>
</reference>
<dbReference type="Proteomes" id="UP000004995">
    <property type="component" value="Unassembled WGS sequence"/>
</dbReference>
<dbReference type="AlphaFoldDB" id="K3YFF0"/>
<evidence type="ECO:0000313" key="2">
    <source>
        <dbReference type="Proteomes" id="UP000004995"/>
    </source>
</evidence>
<dbReference type="InParanoid" id="K3YFF0"/>
<accession>K3YFF0</accession>
<sequence>MTEQWVAASTHLQGVSWDLESVWGASEVLWAHLFMVVVPEGPLAE</sequence>
<dbReference type="EMBL" id="AGNK02004235">
    <property type="status" value="NOT_ANNOTATED_CDS"/>
    <property type="molecule type" value="Genomic_DNA"/>
</dbReference>
<proteinExistence type="predicted"/>
<dbReference type="Gramene" id="KQK96711">
    <property type="protein sequence ID" value="KQK96711"/>
    <property type="gene ID" value="SETIT_012968mg"/>
</dbReference>
<dbReference type="HOGENOM" id="CLU_3208571_0_0_1"/>
<name>K3YFF0_SETIT</name>
<reference evidence="2" key="1">
    <citation type="journal article" date="2012" name="Nat. Biotechnol.">
        <title>Reference genome sequence of the model plant Setaria.</title>
        <authorList>
            <person name="Bennetzen J.L."/>
            <person name="Schmutz J."/>
            <person name="Wang H."/>
            <person name="Percifield R."/>
            <person name="Hawkins J."/>
            <person name="Pontaroli A.C."/>
            <person name="Estep M."/>
            <person name="Feng L."/>
            <person name="Vaughn J.N."/>
            <person name="Grimwood J."/>
            <person name="Jenkins J."/>
            <person name="Barry K."/>
            <person name="Lindquist E."/>
            <person name="Hellsten U."/>
            <person name="Deshpande S."/>
            <person name="Wang X."/>
            <person name="Wu X."/>
            <person name="Mitros T."/>
            <person name="Triplett J."/>
            <person name="Yang X."/>
            <person name="Ye C.Y."/>
            <person name="Mauro-Herrera M."/>
            <person name="Wang L."/>
            <person name="Li P."/>
            <person name="Sharma M."/>
            <person name="Sharma R."/>
            <person name="Ronald P.C."/>
            <person name="Panaud O."/>
            <person name="Kellogg E.A."/>
            <person name="Brutnell T.P."/>
            <person name="Doust A.N."/>
            <person name="Tuskan G.A."/>
            <person name="Rokhsar D."/>
            <person name="Devos K.M."/>
        </authorList>
    </citation>
    <scope>NUCLEOTIDE SEQUENCE [LARGE SCALE GENOMIC DNA]</scope>
    <source>
        <strain evidence="2">cv. Yugu1</strain>
    </source>
</reference>
<keyword evidence="2" id="KW-1185">Reference proteome</keyword>
<evidence type="ECO:0000313" key="1">
    <source>
        <dbReference type="EnsemblPlants" id="KQK96711"/>
    </source>
</evidence>
<protein>
    <submittedName>
        <fullName evidence="1">Uncharacterized protein</fullName>
    </submittedName>
</protein>
<dbReference type="EnsemblPlants" id="KQK96711">
    <property type="protein sequence ID" value="KQK96711"/>
    <property type="gene ID" value="SETIT_012968mg"/>
</dbReference>
<organism evidence="1 2">
    <name type="scientific">Setaria italica</name>
    <name type="common">Foxtail millet</name>
    <name type="synonym">Panicum italicum</name>
    <dbReference type="NCBI Taxonomy" id="4555"/>
    <lineage>
        <taxon>Eukaryota</taxon>
        <taxon>Viridiplantae</taxon>
        <taxon>Streptophyta</taxon>
        <taxon>Embryophyta</taxon>
        <taxon>Tracheophyta</taxon>
        <taxon>Spermatophyta</taxon>
        <taxon>Magnoliopsida</taxon>
        <taxon>Liliopsida</taxon>
        <taxon>Poales</taxon>
        <taxon>Poaceae</taxon>
        <taxon>PACMAD clade</taxon>
        <taxon>Panicoideae</taxon>
        <taxon>Panicodae</taxon>
        <taxon>Paniceae</taxon>
        <taxon>Cenchrinae</taxon>
        <taxon>Setaria</taxon>
    </lineage>
</organism>